<dbReference type="Proteomes" id="UP000234781">
    <property type="component" value="Chromosome"/>
</dbReference>
<accession>A0A9X7I511</accession>
<evidence type="ECO:0000313" key="2">
    <source>
        <dbReference type="Proteomes" id="UP000234781"/>
    </source>
</evidence>
<dbReference type="AlphaFoldDB" id="A0A9X7I511"/>
<reference evidence="1 2" key="2">
    <citation type="submission" date="2023-10" db="EMBL/GenBank/DDBJ databases">
        <authorList>
            <person name="Choi B."/>
        </authorList>
    </citation>
    <scope>NUCLEOTIDE SEQUENCE [LARGE SCALE GENOMIC DNA]</scope>
    <source>
        <strain evidence="1 2">UMB0023</strain>
    </source>
</reference>
<reference evidence="2" key="1">
    <citation type="submission" date="2017-12" db="EMBL/GenBank/DDBJ databases">
        <title>Phylogenetic diversity of female urinary microbiome.</title>
        <authorList>
            <person name="Thomas-White K."/>
            <person name="Wolfe A.J."/>
        </authorList>
    </citation>
    <scope>NUCLEOTIDE SEQUENCE [LARGE SCALE GENOMIC DNA]</scope>
    <source>
        <strain evidence="2">UMB0023</strain>
    </source>
</reference>
<proteinExistence type="predicted"/>
<protein>
    <submittedName>
        <fullName evidence="1">DUF3396 domain-containing protein</fullName>
    </submittedName>
</protein>
<dbReference type="Pfam" id="PF11876">
    <property type="entry name" value="TsiV"/>
    <property type="match status" value="1"/>
</dbReference>
<keyword evidence="2" id="KW-1185">Reference proteome</keyword>
<gene>
    <name evidence="1" type="ORF">CYJ98_003645</name>
</gene>
<dbReference type="RefSeq" id="WP_101756288.1">
    <property type="nucleotide sequence ID" value="NZ_CP136962.1"/>
</dbReference>
<dbReference type="EMBL" id="CP136962">
    <property type="protein sequence ID" value="WOS99111.1"/>
    <property type="molecule type" value="Genomic_DNA"/>
</dbReference>
<evidence type="ECO:0000313" key="1">
    <source>
        <dbReference type="EMBL" id="WOS99111.1"/>
    </source>
</evidence>
<dbReference type="InterPro" id="IPR021815">
    <property type="entry name" value="TsiV"/>
</dbReference>
<sequence>MEKSQKTAQWDERLEAHISSERKSDYAPDYHCSTLTTSLTGELEYNLLSYLSLAFPIGWLKDETKRAEFEEWVDYLCAQFDVLHGYAGLECILPYDPDEWEPHEYQVATHYYNVMPNCNAYAGLRDYKDAAKSIAWYTILGKSLFIRIEPQVWARLAEQ</sequence>
<name>A0A9X7I511_NEIPE</name>
<organism evidence="1 2">
    <name type="scientific">Neisseria perflava</name>
    <dbReference type="NCBI Taxonomy" id="33053"/>
    <lineage>
        <taxon>Bacteria</taxon>
        <taxon>Pseudomonadati</taxon>
        <taxon>Pseudomonadota</taxon>
        <taxon>Betaproteobacteria</taxon>
        <taxon>Neisseriales</taxon>
        <taxon>Neisseriaceae</taxon>
        <taxon>Neisseria</taxon>
    </lineage>
</organism>